<dbReference type="OrthoDB" id="1149028at2"/>
<dbReference type="InterPro" id="IPR014719">
    <property type="entry name" value="Ribosomal_bL12_C/ClpS-like"/>
</dbReference>
<evidence type="ECO:0000313" key="2">
    <source>
        <dbReference type="Proteomes" id="UP000275719"/>
    </source>
</evidence>
<name>A0A3P3WIU3_9FLAO</name>
<comment type="caution">
    <text evidence="1">The sequence shown here is derived from an EMBL/GenBank/DDBJ whole genome shotgun (WGS) entry which is preliminary data.</text>
</comment>
<dbReference type="Proteomes" id="UP000275719">
    <property type="component" value="Unassembled WGS sequence"/>
</dbReference>
<reference evidence="1 2" key="1">
    <citation type="submission" date="2018-11" db="EMBL/GenBank/DDBJ databases">
        <title>Flavobacterium sp. nov., YIM 102701-2 draft genome.</title>
        <authorList>
            <person name="Li G."/>
            <person name="Jiang Y."/>
        </authorList>
    </citation>
    <scope>NUCLEOTIDE SEQUENCE [LARGE SCALE GENOMIC DNA]</scope>
    <source>
        <strain evidence="1 2">YIM 102701-2</strain>
    </source>
</reference>
<protein>
    <submittedName>
        <fullName evidence="1">Uncharacterized protein</fullName>
    </submittedName>
</protein>
<dbReference type="RefSeq" id="WP_125017030.1">
    <property type="nucleotide sequence ID" value="NZ_RQVQ01000004.1"/>
</dbReference>
<proteinExistence type="predicted"/>
<dbReference type="Gene3D" id="3.30.1390.10">
    <property type="match status" value="1"/>
</dbReference>
<dbReference type="EMBL" id="RQVQ01000004">
    <property type="protein sequence ID" value="RRJ92653.1"/>
    <property type="molecule type" value="Genomic_DNA"/>
</dbReference>
<keyword evidence="2" id="KW-1185">Reference proteome</keyword>
<organism evidence="1 2">
    <name type="scientific">Paenimyroides tangerinum</name>
    <dbReference type="NCBI Taxonomy" id="2488728"/>
    <lineage>
        <taxon>Bacteria</taxon>
        <taxon>Pseudomonadati</taxon>
        <taxon>Bacteroidota</taxon>
        <taxon>Flavobacteriia</taxon>
        <taxon>Flavobacteriales</taxon>
        <taxon>Flavobacteriaceae</taxon>
        <taxon>Paenimyroides</taxon>
    </lineage>
</organism>
<sequence>MYQKAITINNVPVDLVILDNFLNKNQKIEAIKYIVDHCNVGLRDAKNFVDNYDPENIEQDSNLNFPKKEGVQIKTLKNTIEVRYCDDQGIETLVNPDHILWKNVKRIMHDSLKIKEYEDAYYKENSITNQNVNPITVKMIILESLLSS</sequence>
<accession>A0A3P3WIU3</accession>
<gene>
    <name evidence="1" type="ORF">EG240_02370</name>
</gene>
<dbReference type="AlphaFoldDB" id="A0A3P3WIU3"/>
<evidence type="ECO:0000313" key="1">
    <source>
        <dbReference type="EMBL" id="RRJ92653.1"/>
    </source>
</evidence>